<dbReference type="InterPro" id="IPR025652">
    <property type="entry name" value="TesB_C"/>
</dbReference>
<dbReference type="GO" id="GO:0006637">
    <property type="term" value="P:acyl-CoA metabolic process"/>
    <property type="evidence" value="ECO:0007669"/>
    <property type="project" value="InterPro"/>
</dbReference>
<proteinExistence type="inferred from homology"/>
<dbReference type="CDD" id="cd03444">
    <property type="entry name" value="Thioesterase_II_repeat1"/>
    <property type="match status" value="1"/>
</dbReference>
<dbReference type="PANTHER" id="PTHR11066">
    <property type="entry name" value="ACYL-COA THIOESTERASE"/>
    <property type="match status" value="1"/>
</dbReference>
<evidence type="ECO:0000313" key="5">
    <source>
        <dbReference type="EMBL" id="ANP27304.1"/>
    </source>
</evidence>
<accession>A0A1B0ZH49</accession>
<reference evidence="5 6" key="1">
    <citation type="submission" date="2015-06" db="EMBL/GenBank/DDBJ databases">
        <title>Investigation of pathophysiology for high-risk pregnancy and development of treatment modality based on it.</title>
        <authorList>
            <person name="Kim B.-C."/>
            <person name="Lim S."/>
        </authorList>
    </citation>
    <scope>NUCLEOTIDE SEQUENCE [LARGE SCALE GENOMIC DNA]</scope>
    <source>
        <strain evidence="5 6">AD1-86</strain>
    </source>
</reference>
<protein>
    <submittedName>
        <fullName evidence="5">Acyl-CoA thioesterase II</fullName>
    </submittedName>
</protein>
<feature type="domain" description="Acyl-CoA thioesterase 2 C-terminal" evidence="3">
    <location>
        <begin position="180"/>
        <end position="286"/>
    </location>
</feature>
<evidence type="ECO:0000313" key="6">
    <source>
        <dbReference type="Proteomes" id="UP000092596"/>
    </source>
</evidence>
<dbReference type="RefSeq" id="WP_065247540.1">
    <property type="nucleotide sequence ID" value="NZ_CP012117.1"/>
</dbReference>
<dbReference type="CDD" id="cd03445">
    <property type="entry name" value="Thioesterase_II_repeat2"/>
    <property type="match status" value="1"/>
</dbReference>
<gene>
    <name evidence="5" type="ORF">DAD186_07540</name>
</gene>
<comment type="similarity">
    <text evidence="1">Belongs to the C/M/P thioester hydrolase family.</text>
</comment>
<feature type="domain" description="Acyl-CoA thioesterase-like N-terminal HotDog" evidence="4">
    <location>
        <begin position="37"/>
        <end position="116"/>
    </location>
</feature>
<dbReference type="InterPro" id="IPR049449">
    <property type="entry name" value="TesB_ACOT8-like_N"/>
</dbReference>
<dbReference type="KEGG" id="dva:DAD186_07540"/>
<dbReference type="PANTHER" id="PTHR11066:SF34">
    <property type="entry name" value="ACYL-COENZYME A THIOESTERASE 8"/>
    <property type="match status" value="1"/>
</dbReference>
<dbReference type="STRING" id="1630135.DAD186_07540"/>
<organism evidence="5 6">
    <name type="scientific">Dermabacter vaginalis</name>
    <dbReference type="NCBI Taxonomy" id="1630135"/>
    <lineage>
        <taxon>Bacteria</taxon>
        <taxon>Bacillati</taxon>
        <taxon>Actinomycetota</taxon>
        <taxon>Actinomycetes</taxon>
        <taxon>Micrococcales</taxon>
        <taxon>Dermabacteraceae</taxon>
        <taxon>Dermabacter</taxon>
    </lineage>
</organism>
<sequence length="301" mass="33621">MSIPEPAAVTRSLLDLFELRKIDGPEHTFEGTSLPQPGGHVFGGQMMAQALIAMARTVPEGRRVHSTYASFLEPARASEPLTFTVRTLRDGGSFSTRALEATQRGNLVLTMNGSFQERQEGVHHVDEVASESAPEQLPSTRDELGQVNHPLAQFMAYQRPVDIRNATGSLYFTPDPEKRAEQAVWMRTLTPIGTRDPLTHEAFLTYASDYTPFEPTIRRQGLTWLTPGLRVATLNHSMWFHSEFNVDDWLLYVQRSPAATGGRSLSVGQIYTREGKLVATVNQEGMFRIRKEVKDSDHPAL</sequence>
<dbReference type="InterPro" id="IPR029069">
    <property type="entry name" value="HotDog_dom_sf"/>
</dbReference>
<evidence type="ECO:0000259" key="3">
    <source>
        <dbReference type="Pfam" id="PF02551"/>
    </source>
</evidence>
<evidence type="ECO:0000256" key="1">
    <source>
        <dbReference type="ARBA" id="ARBA00006538"/>
    </source>
</evidence>
<dbReference type="GO" id="GO:0009062">
    <property type="term" value="P:fatty acid catabolic process"/>
    <property type="evidence" value="ECO:0007669"/>
    <property type="project" value="TreeGrafter"/>
</dbReference>
<dbReference type="PATRIC" id="fig|1630135.4.peg.756"/>
<dbReference type="AlphaFoldDB" id="A0A1B0ZH49"/>
<dbReference type="InterPro" id="IPR003703">
    <property type="entry name" value="Acyl_CoA_thio"/>
</dbReference>
<dbReference type="EMBL" id="CP012117">
    <property type="protein sequence ID" value="ANP27304.1"/>
    <property type="molecule type" value="Genomic_DNA"/>
</dbReference>
<evidence type="ECO:0000259" key="4">
    <source>
        <dbReference type="Pfam" id="PF13622"/>
    </source>
</evidence>
<dbReference type="GO" id="GO:0047617">
    <property type="term" value="F:fatty acyl-CoA hydrolase activity"/>
    <property type="evidence" value="ECO:0007669"/>
    <property type="project" value="InterPro"/>
</dbReference>
<dbReference type="Proteomes" id="UP000092596">
    <property type="component" value="Chromosome"/>
</dbReference>
<dbReference type="Pfam" id="PF13622">
    <property type="entry name" value="4HBT_3"/>
    <property type="match status" value="1"/>
</dbReference>
<dbReference type="SUPFAM" id="SSF54637">
    <property type="entry name" value="Thioesterase/thiol ester dehydrase-isomerase"/>
    <property type="match status" value="2"/>
</dbReference>
<name>A0A1B0ZH49_9MICO</name>
<evidence type="ECO:0000256" key="2">
    <source>
        <dbReference type="ARBA" id="ARBA00022801"/>
    </source>
</evidence>
<keyword evidence="2" id="KW-0378">Hydrolase</keyword>
<dbReference type="Pfam" id="PF02551">
    <property type="entry name" value="Acyl_CoA_thio"/>
    <property type="match status" value="1"/>
</dbReference>
<dbReference type="Gene3D" id="2.40.160.210">
    <property type="entry name" value="Acyl-CoA thioesterase, double hotdog domain"/>
    <property type="match status" value="1"/>
</dbReference>
<dbReference type="InterPro" id="IPR042171">
    <property type="entry name" value="Acyl-CoA_hotdog"/>
</dbReference>